<accession>A0A369T436</accession>
<reference evidence="3 4" key="1">
    <citation type="submission" date="2018-07" db="EMBL/GenBank/DDBJ databases">
        <title>Venubactetium sediminum gen. nov., sp. nov., isolated from a marine solar saltern.</title>
        <authorList>
            <person name="Wang S."/>
        </authorList>
    </citation>
    <scope>NUCLEOTIDE SEQUENCE [LARGE SCALE GENOMIC DNA]</scope>
    <source>
        <strain evidence="3 4">WD2A32</strain>
    </source>
</reference>
<protein>
    <submittedName>
        <fullName evidence="3">IS4/IS5 family transposase</fullName>
    </submittedName>
</protein>
<keyword evidence="1" id="KW-0812">Transmembrane</keyword>
<keyword evidence="4" id="KW-1185">Reference proteome</keyword>
<feature type="transmembrane region" description="Helical" evidence="1">
    <location>
        <begin position="124"/>
        <end position="143"/>
    </location>
</feature>
<sequence>ARRQGKGGARFGYKAHVGVDQGSGLIRAVVTTPANVNDTTPADRLIRGDERAVWADAAYHTHARERALKARGIKPRLARRPNKHHPALPARLKHYNALIARRRAAVETTFATWKRRMGLTGIRYLGLAKASAQVTLAAIAFNMRRWVALSPP</sequence>
<evidence type="ECO:0000259" key="2">
    <source>
        <dbReference type="Pfam" id="PF01609"/>
    </source>
</evidence>
<dbReference type="GO" id="GO:0006313">
    <property type="term" value="P:DNA transposition"/>
    <property type="evidence" value="ECO:0007669"/>
    <property type="project" value="InterPro"/>
</dbReference>
<gene>
    <name evidence="3" type="ORF">DRB17_19845</name>
</gene>
<dbReference type="PANTHER" id="PTHR35604">
    <property type="entry name" value="TRANSPOSASE INSH FOR INSERTION SEQUENCE ELEMENT IS5A-RELATED"/>
    <property type="match status" value="1"/>
</dbReference>
<dbReference type="GO" id="GO:0004803">
    <property type="term" value="F:transposase activity"/>
    <property type="evidence" value="ECO:0007669"/>
    <property type="project" value="InterPro"/>
</dbReference>
<dbReference type="Pfam" id="PF01609">
    <property type="entry name" value="DDE_Tnp_1"/>
    <property type="match status" value="1"/>
</dbReference>
<feature type="non-terminal residue" evidence="3">
    <location>
        <position position="1"/>
    </location>
</feature>
<keyword evidence="1" id="KW-0472">Membrane</keyword>
<dbReference type="AlphaFoldDB" id="A0A369T436"/>
<dbReference type="PANTHER" id="PTHR35604:SF2">
    <property type="entry name" value="TRANSPOSASE INSH FOR INSERTION SEQUENCE ELEMENT IS5A-RELATED"/>
    <property type="match status" value="1"/>
</dbReference>
<dbReference type="InterPro" id="IPR002559">
    <property type="entry name" value="Transposase_11"/>
</dbReference>
<proteinExistence type="predicted"/>
<organism evidence="3 4">
    <name type="scientific">Ferruginivarius sediminum</name>
    <dbReference type="NCBI Taxonomy" id="2661937"/>
    <lineage>
        <taxon>Bacteria</taxon>
        <taxon>Pseudomonadati</taxon>
        <taxon>Pseudomonadota</taxon>
        <taxon>Alphaproteobacteria</taxon>
        <taxon>Rhodospirillales</taxon>
        <taxon>Rhodospirillaceae</taxon>
        <taxon>Ferruginivarius</taxon>
    </lineage>
</organism>
<evidence type="ECO:0000313" key="4">
    <source>
        <dbReference type="Proteomes" id="UP000253941"/>
    </source>
</evidence>
<feature type="domain" description="Transposase IS4-like" evidence="2">
    <location>
        <begin position="5"/>
        <end position="143"/>
    </location>
</feature>
<keyword evidence="1" id="KW-1133">Transmembrane helix</keyword>
<evidence type="ECO:0000313" key="3">
    <source>
        <dbReference type="EMBL" id="RDD60103.1"/>
    </source>
</evidence>
<dbReference type="GO" id="GO:0003677">
    <property type="term" value="F:DNA binding"/>
    <property type="evidence" value="ECO:0007669"/>
    <property type="project" value="InterPro"/>
</dbReference>
<dbReference type="EMBL" id="QPMH01000065">
    <property type="protein sequence ID" value="RDD60103.1"/>
    <property type="molecule type" value="Genomic_DNA"/>
</dbReference>
<dbReference type="Proteomes" id="UP000253941">
    <property type="component" value="Unassembled WGS sequence"/>
</dbReference>
<name>A0A369T436_9PROT</name>
<dbReference type="RefSeq" id="WP_147274985.1">
    <property type="nucleotide sequence ID" value="NZ_QPMH01000065.1"/>
</dbReference>
<evidence type="ECO:0000256" key="1">
    <source>
        <dbReference type="SAM" id="Phobius"/>
    </source>
</evidence>
<comment type="caution">
    <text evidence="3">The sequence shown here is derived from an EMBL/GenBank/DDBJ whole genome shotgun (WGS) entry which is preliminary data.</text>
</comment>